<feature type="region of interest" description="Disordered" evidence="6">
    <location>
        <begin position="229"/>
        <end position="255"/>
    </location>
</feature>
<organism evidence="9 10">
    <name type="scientific">Heracleum sosnowskyi</name>
    <dbReference type="NCBI Taxonomy" id="360622"/>
    <lineage>
        <taxon>Eukaryota</taxon>
        <taxon>Viridiplantae</taxon>
        <taxon>Streptophyta</taxon>
        <taxon>Embryophyta</taxon>
        <taxon>Tracheophyta</taxon>
        <taxon>Spermatophyta</taxon>
        <taxon>Magnoliopsida</taxon>
        <taxon>eudicotyledons</taxon>
        <taxon>Gunneridae</taxon>
        <taxon>Pentapetalae</taxon>
        <taxon>asterids</taxon>
        <taxon>campanulids</taxon>
        <taxon>Apiales</taxon>
        <taxon>Apiaceae</taxon>
        <taxon>Apioideae</taxon>
        <taxon>apioid superclade</taxon>
        <taxon>Tordylieae</taxon>
        <taxon>Tordyliinae</taxon>
        <taxon>Heracleum</taxon>
    </lineage>
</organism>
<sequence length="456" mass="52234">MSSPRVEQTLRKISDFLIYSFLEWVIIIWLYIIGLLAFLCSEFSRLLNLNPPCWLCTRIDHIFKHKSHDFYYNKSVCEAHKRDISSLAYCQVHSKLSDIKSMCDRCLLSFATERDSDIDAHKFILQKDIDAFVEEDHKILKGSDYGTAKKGSVNICSCCGEPLKRNSNKSDKHPSTRATAFANSSISCPRAPTPELTKEDVRNGKLPHIRTKLQPESDLQQDENKIGAHKEKANEDVKDAAMPSLPDSEDPSEQTPSFIKEHRFFKISLTESGASSSPRFANPSSPRFAYPSSPRFANRQARKLQIEKEIFAETNDRNAANGAEGELSDLLKKEARLDRKSLVDLYMELEEERSASAEAANNALAMITRLQAEKAAMQMEALHYQRMITEQAEYDQEALKVMQDQVKVLEVDLETYREKFGPLEKEDLEEYEGDEDYQEFGPEFDTDENYYRPTPY</sequence>
<dbReference type="Proteomes" id="UP001237642">
    <property type="component" value="Unassembled WGS sequence"/>
</dbReference>
<feature type="region of interest" description="Disordered" evidence="6">
    <location>
        <begin position="424"/>
        <end position="456"/>
    </location>
</feature>
<feature type="compositionally biased region" description="Acidic residues" evidence="6">
    <location>
        <begin position="426"/>
        <end position="448"/>
    </location>
</feature>
<feature type="region of interest" description="Disordered" evidence="6">
    <location>
        <begin position="166"/>
        <end position="204"/>
    </location>
</feature>
<evidence type="ECO:0000256" key="6">
    <source>
        <dbReference type="SAM" id="MobiDB-lite"/>
    </source>
</evidence>
<dbReference type="PROSITE" id="PS51775">
    <property type="entry name" value="GTD_BINDING"/>
    <property type="match status" value="1"/>
</dbReference>
<feature type="coiled-coil region" evidence="5">
    <location>
        <begin position="332"/>
        <end position="419"/>
    </location>
</feature>
<evidence type="ECO:0000313" key="10">
    <source>
        <dbReference type="Proteomes" id="UP001237642"/>
    </source>
</evidence>
<evidence type="ECO:0000256" key="1">
    <source>
        <dbReference type="ARBA" id="ARBA00004167"/>
    </source>
</evidence>
<evidence type="ECO:0000256" key="3">
    <source>
        <dbReference type="ARBA" id="ARBA00022989"/>
    </source>
</evidence>
<evidence type="ECO:0000256" key="4">
    <source>
        <dbReference type="ARBA" id="ARBA00023136"/>
    </source>
</evidence>
<feature type="compositionally biased region" description="Polar residues" evidence="6">
    <location>
        <begin position="176"/>
        <end position="187"/>
    </location>
</feature>
<evidence type="ECO:0000256" key="7">
    <source>
        <dbReference type="SAM" id="Phobius"/>
    </source>
</evidence>
<proteinExistence type="predicted"/>
<feature type="transmembrane region" description="Helical" evidence="7">
    <location>
        <begin position="21"/>
        <end position="39"/>
    </location>
</feature>
<comment type="subcellular location">
    <subcellularLocation>
        <location evidence="1">Membrane</location>
        <topology evidence="1">Single-pass membrane protein</topology>
    </subcellularLocation>
</comment>
<keyword evidence="3 7" id="KW-1133">Transmembrane helix</keyword>
<dbReference type="GO" id="GO:0080115">
    <property type="term" value="F:myosin XI tail binding"/>
    <property type="evidence" value="ECO:0007669"/>
    <property type="project" value="UniProtKB-ARBA"/>
</dbReference>
<protein>
    <submittedName>
        <fullName evidence="9">Myosin-binding protein 5</fullName>
    </submittedName>
</protein>
<name>A0AAD8H3Y1_9APIA</name>
<reference evidence="9" key="2">
    <citation type="submission" date="2023-05" db="EMBL/GenBank/DDBJ databases">
        <authorList>
            <person name="Schelkunov M.I."/>
        </authorList>
    </citation>
    <scope>NUCLEOTIDE SEQUENCE</scope>
    <source>
        <strain evidence="9">Hsosn_3</strain>
        <tissue evidence="9">Leaf</tissue>
    </source>
</reference>
<dbReference type="AlphaFoldDB" id="A0AAD8H3Y1"/>
<evidence type="ECO:0000259" key="8">
    <source>
        <dbReference type="PROSITE" id="PS51775"/>
    </source>
</evidence>
<feature type="region of interest" description="Disordered" evidence="6">
    <location>
        <begin position="273"/>
        <end position="295"/>
    </location>
</feature>
<dbReference type="InterPro" id="IPR007656">
    <property type="entry name" value="GTD-bd"/>
</dbReference>
<keyword evidence="10" id="KW-1185">Reference proteome</keyword>
<evidence type="ECO:0000256" key="5">
    <source>
        <dbReference type="SAM" id="Coils"/>
    </source>
</evidence>
<gene>
    <name evidence="9" type="ORF">POM88_044227</name>
</gene>
<comment type="caution">
    <text evidence="9">The sequence shown here is derived from an EMBL/GenBank/DDBJ whole genome shotgun (WGS) entry which is preliminary data.</text>
</comment>
<accession>A0AAD8H3Y1</accession>
<evidence type="ECO:0000256" key="2">
    <source>
        <dbReference type="ARBA" id="ARBA00022692"/>
    </source>
</evidence>
<keyword evidence="4 7" id="KW-0472">Membrane</keyword>
<dbReference type="PANTHER" id="PTHR31448:SF3">
    <property type="entry name" value="MYOSIN-BINDING PROTEIN 2"/>
    <property type="match status" value="1"/>
</dbReference>
<dbReference type="Pfam" id="PF04576">
    <property type="entry name" value="Zein-binding"/>
    <property type="match status" value="1"/>
</dbReference>
<dbReference type="PANTHER" id="PTHR31448">
    <property type="entry name" value="MYOSIN-BINDING PROTEIN 2"/>
    <property type="match status" value="1"/>
</dbReference>
<dbReference type="InterPro" id="IPR039306">
    <property type="entry name" value="MYOB"/>
</dbReference>
<keyword evidence="2 7" id="KW-0812">Transmembrane</keyword>
<feature type="domain" description="GTD-binding" evidence="8">
    <location>
        <begin position="326"/>
        <end position="417"/>
    </location>
</feature>
<dbReference type="GO" id="GO:0016020">
    <property type="term" value="C:membrane"/>
    <property type="evidence" value="ECO:0007669"/>
    <property type="project" value="UniProtKB-SubCell"/>
</dbReference>
<reference evidence="9" key="1">
    <citation type="submission" date="2023-02" db="EMBL/GenBank/DDBJ databases">
        <title>Genome of toxic invasive species Heracleum sosnowskyi carries increased number of genes despite the absence of recent whole-genome duplications.</title>
        <authorList>
            <person name="Schelkunov M."/>
            <person name="Shtratnikova V."/>
            <person name="Makarenko M."/>
            <person name="Klepikova A."/>
            <person name="Omelchenko D."/>
            <person name="Novikova G."/>
            <person name="Obukhova E."/>
            <person name="Bogdanov V."/>
            <person name="Penin A."/>
            <person name="Logacheva M."/>
        </authorList>
    </citation>
    <scope>NUCLEOTIDE SEQUENCE</scope>
    <source>
        <strain evidence="9">Hsosn_3</strain>
        <tissue evidence="9">Leaf</tissue>
    </source>
</reference>
<evidence type="ECO:0000313" key="9">
    <source>
        <dbReference type="EMBL" id="KAK1359753.1"/>
    </source>
</evidence>
<feature type="compositionally biased region" description="Polar residues" evidence="6">
    <location>
        <begin position="273"/>
        <end position="285"/>
    </location>
</feature>
<dbReference type="EMBL" id="JAUIZM010000010">
    <property type="protein sequence ID" value="KAK1359753.1"/>
    <property type="molecule type" value="Genomic_DNA"/>
</dbReference>
<keyword evidence="5" id="KW-0175">Coiled coil</keyword>
<feature type="compositionally biased region" description="Basic and acidic residues" evidence="6">
    <location>
        <begin position="229"/>
        <end position="239"/>
    </location>
</feature>